<reference evidence="1" key="1">
    <citation type="journal article" date="2021" name="Proc. Natl. Acad. Sci. U.S.A.">
        <title>A Catalog of Tens of Thousands of Viruses from Human Metagenomes Reveals Hidden Associations with Chronic Diseases.</title>
        <authorList>
            <person name="Tisza M.J."/>
            <person name="Buck C.B."/>
        </authorList>
    </citation>
    <scope>NUCLEOTIDE SEQUENCE</scope>
    <source>
        <strain evidence="1">CtYh54</strain>
    </source>
</reference>
<protein>
    <submittedName>
        <fullName evidence="1">Respiratory-chain NADH dehydrogenase</fullName>
    </submittedName>
</protein>
<name>A0A8S5ME13_9CAUD</name>
<accession>A0A8S5ME13</accession>
<evidence type="ECO:0000313" key="1">
    <source>
        <dbReference type="EMBL" id="DAD80460.1"/>
    </source>
</evidence>
<proteinExistence type="predicted"/>
<sequence length="39" mass="4650">MNLLILFLLYFFLHKTKSREIKELLGISFDDRYDSVSAL</sequence>
<organism evidence="1">
    <name type="scientific">Siphoviridae sp. ctYh54</name>
    <dbReference type="NCBI Taxonomy" id="2826379"/>
    <lineage>
        <taxon>Viruses</taxon>
        <taxon>Duplodnaviria</taxon>
        <taxon>Heunggongvirae</taxon>
        <taxon>Uroviricota</taxon>
        <taxon>Caudoviricetes</taxon>
    </lineage>
</organism>
<dbReference type="EMBL" id="BK014884">
    <property type="protein sequence ID" value="DAD80460.1"/>
    <property type="molecule type" value="Genomic_DNA"/>
</dbReference>